<dbReference type="OrthoDB" id="9810086at2"/>
<keyword evidence="10" id="KW-1185">Reference proteome</keyword>
<dbReference type="GO" id="GO:0055085">
    <property type="term" value="P:transmembrane transport"/>
    <property type="evidence" value="ECO:0007669"/>
    <property type="project" value="InterPro"/>
</dbReference>
<reference evidence="9 10" key="1">
    <citation type="journal article" date="2009" name="Int. J. Syst. Evol. Microbiol.">
        <title>Paenibacillus contaminans sp. nov., isolated from a contaminated laboratory plate.</title>
        <authorList>
            <person name="Chou J.H."/>
            <person name="Lee J.H."/>
            <person name="Lin M.C."/>
            <person name="Chang P.S."/>
            <person name="Arun A.B."/>
            <person name="Young C.C."/>
            <person name="Chen W.M."/>
        </authorList>
    </citation>
    <scope>NUCLEOTIDE SEQUENCE [LARGE SCALE GENOMIC DNA]</scope>
    <source>
        <strain evidence="9 10">CKOBP-6</strain>
    </source>
</reference>
<dbReference type="InterPro" id="IPR035906">
    <property type="entry name" value="MetI-like_sf"/>
</dbReference>
<dbReference type="Gene3D" id="1.10.3720.10">
    <property type="entry name" value="MetI-like"/>
    <property type="match status" value="1"/>
</dbReference>
<feature type="transmembrane region" description="Helical" evidence="7">
    <location>
        <begin position="260"/>
        <end position="277"/>
    </location>
</feature>
<dbReference type="PROSITE" id="PS50928">
    <property type="entry name" value="ABC_TM1"/>
    <property type="match status" value="1"/>
</dbReference>
<evidence type="ECO:0000256" key="5">
    <source>
        <dbReference type="ARBA" id="ARBA00022989"/>
    </source>
</evidence>
<feature type="domain" description="ABC transmembrane type-1" evidence="8">
    <location>
        <begin position="75"/>
        <end position="277"/>
    </location>
</feature>
<evidence type="ECO:0000313" key="9">
    <source>
        <dbReference type="EMBL" id="RAV10780.1"/>
    </source>
</evidence>
<evidence type="ECO:0000256" key="3">
    <source>
        <dbReference type="ARBA" id="ARBA00022475"/>
    </source>
</evidence>
<dbReference type="GO" id="GO:0005886">
    <property type="term" value="C:plasma membrane"/>
    <property type="evidence" value="ECO:0007669"/>
    <property type="project" value="UniProtKB-SubCell"/>
</dbReference>
<evidence type="ECO:0000256" key="4">
    <source>
        <dbReference type="ARBA" id="ARBA00022692"/>
    </source>
</evidence>
<dbReference type="PANTHER" id="PTHR43744:SF9">
    <property type="entry name" value="POLYGALACTURONAN_RHAMNOGALACTURONAN TRANSPORT SYSTEM PERMEASE PROTEIN YTCP"/>
    <property type="match status" value="1"/>
</dbReference>
<dbReference type="InterPro" id="IPR000515">
    <property type="entry name" value="MetI-like"/>
</dbReference>
<keyword evidence="5 7" id="KW-1133">Transmembrane helix</keyword>
<accession>A0A329LUE8</accession>
<evidence type="ECO:0000256" key="1">
    <source>
        <dbReference type="ARBA" id="ARBA00004651"/>
    </source>
</evidence>
<dbReference type="CDD" id="cd06261">
    <property type="entry name" value="TM_PBP2"/>
    <property type="match status" value="1"/>
</dbReference>
<evidence type="ECO:0000256" key="7">
    <source>
        <dbReference type="RuleBase" id="RU363032"/>
    </source>
</evidence>
<feature type="transmembrane region" description="Helical" evidence="7">
    <location>
        <begin position="183"/>
        <end position="205"/>
    </location>
</feature>
<name>A0A329LUE8_9BACL</name>
<sequence>MIESKTWGNRLIDICIYGVLLTFSLATFLPFLYVISASFTASEVLMKQTFVLFPTKFSLDAYKYIFSTETLSRSLIVTILVTLAGTFVNLVFTILMAYPLARTHLAGRKPIMLMIVFSMLFSGGMIPTYLVVKSLGMINTYWSLILPGAISAFNLIVLKNFFQQLPDGLEESAKIDGCNDFGILLRIVLPLSMPAIATFSLFYAVGHWNTFFNAILYLNDHTKWPIQVLLRQIVILSEGGIGDSSAFDANFVPPSQTVKMASIVVATVPILLVYPMLQKHFAKGVFLGSIKG</sequence>
<dbReference type="PANTHER" id="PTHR43744">
    <property type="entry name" value="ABC TRANSPORTER PERMEASE PROTEIN MG189-RELATED-RELATED"/>
    <property type="match status" value="1"/>
</dbReference>
<evidence type="ECO:0000259" key="8">
    <source>
        <dbReference type="PROSITE" id="PS50928"/>
    </source>
</evidence>
<evidence type="ECO:0000256" key="6">
    <source>
        <dbReference type="ARBA" id="ARBA00023136"/>
    </source>
</evidence>
<proteinExistence type="inferred from homology"/>
<keyword evidence="2 7" id="KW-0813">Transport</keyword>
<dbReference type="SUPFAM" id="SSF161098">
    <property type="entry name" value="MetI-like"/>
    <property type="match status" value="1"/>
</dbReference>
<dbReference type="AlphaFoldDB" id="A0A329LUE8"/>
<keyword evidence="3" id="KW-1003">Cell membrane</keyword>
<gene>
    <name evidence="9" type="ORF">DQG23_37150</name>
</gene>
<evidence type="ECO:0000256" key="2">
    <source>
        <dbReference type="ARBA" id="ARBA00022448"/>
    </source>
</evidence>
<feature type="transmembrane region" description="Helical" evidence="7">
    <location>
        <begin position="144"/>
        <end position="162"/>
    </location>
</feature>
<keyword evidence="4 7" id="KW-0812">Transmembrane</keyword>
<dbReference type="EMBL" id="QMFB01000041">
    <property type="protein sequence ID" value="RAV10780.1"/>
    <property type="molecule type" value="Genomic_DNA"/>
</dbReference>
<protein>
    <submittedName>
        <fullName evidence="9">ABC transporter permease</fullName>
    </submittedName>
</protein>
<dbReference type="Pfam" id="PF00528">
    <property type="entry name" value="BPD_transp_1"/>
    <property type="match status" value="1"/>
</dbReference>
<dbReference type="Proteomes" id="UP000250369">
    <property type="component" value="Unassembled WGS sequence"/>
</dbReference>
<organism evidence="9 10">
    <name type="scientific">Paenibacillus contaminans</name>
    <dbReference type="NCBI Taxonomy" id="450362"/>
    <lineage>
        <taxon>Bacteria</taxon>
        <taxon>Bacillati</taxon>
        <taxon>Bacillota</taxon>
        <taxon>Bacilli</taxon>
        <taxon>Bacillales</taxon>
        <taxon>Paenibacillaceae</taxon>
        <taxon>Paenibacillus</taxon>
    </lineage>
</organism>
<feature type="transmembrane region" description="Helical" evidence="7">
    <location>
        <begin position="12"/>
        <end position="35"/>
    </location>
</feature>
<feature type="transmembrane region" description="Helical" evidence="7">
    <location>
        <begin position="75"/>
        <end position="98"/>
    </location>
</feature>
<comment type="caution">
    <text evidence="9">The sequence shown here is derived from an EMBL/GenBank/DDBJ whole genome shotgun (WGS) entry which is preliminary data.</text>
</comment>
<keyword evidence="6 7" id="KW-0472">Membrane</keyword>
<comment type="subcellular location">
    <subcellularLocation>
        <location evidence="1 7">Cell membrane</location>
        <topology evidence="1 7">Multi-pass membrane protein</topology>
    </subcellularLocation>
</comment>
<comment type="similarity">
    <text evidence="7">Belongs to the binding-protein-dependent transport system permease family.</text>
</comment>
<feature type="transmembrane region" description="Helical" evidence="7">
    <location>
        <begin position="110"/>
        <end position="132"/>
    </location>
</feature>
<evidence type="ECO:0000313" key="10">
    <source>
        <dbReference type="Proteomes" id="UP000250369"/>
    </source>
</evidence>
<dbReference type="RefSeq" id="WP_113036098.1">
    <property type="nucleotide sequence ID" value="NZ_QMFB01000041.1"/>
</dbReference>